<feature type="transmembrane region" description="Helical" evidence="1">
    <location>
        <begin position="15"/>
        <end position="36"/>
    </location>
</feature>
<dbReference type="AlphaFoldDB" id="A0A8T7M771"/>
<name>A0A8T7M771_9CHLR</name>
<proteinExistence type="predicted"/>
<keyword evidence="5" id="KW-1185">Reference proteome</keyword>
<keyword evidence="1" id="KW-0812">Transmembrane</keyword>
<evidence type="ECO:0000313" key="4">
    <source>
        <dbReference type="Proteomes" id="UP000521676"/>
    </source>
</evidence>
<keyword evidence="1" id="KW-0472">Membrane</keyword>
<dbReference type="EMBL" id="CP128400">
    <property type="protein sequence ID" value="WJW69900.1"/>
    <property type="molecule type" value="Genomic_DNA"/>
</dbReference>
<sequence length="92" mass="9864">MCPYAAASGSAMMSALPLVIGLILAPFVITLAMSGWNRWKANRAAKALITNELEQSIATNAEPRLDIVSEAEAIAASAWNQPIENDSYETKL</sequence>
<evidence type="ECO:0000313" key="3">
    <source>
        <dbReference type="EMBL" id="WJW69900.1"/>
    </source>
</evidence>
<evidence type="ECO:0000256" key="1">
    <source>
        <dbReference type="SAM" id="Phobius"/>
    </source>
</evidence>
<organism evidence="2 4">
    <name type="scientific">Candidatus Chlorohelix allophototropha</name>
    <dbReference type="NCBI Taxonomy" id="3003348"/>
    <lineage>
        <taxon>Bacteria</taxon>
        <taxon>Bacillati</taxon>
        <taxon>Chloroflexota</taxon>
        <taxon>Chloroflexia</taxon>
        <taxon>Candidatus Chloroheliales</taxon>
        <taxon>Candidatus Chloroheliaceae</taxon>
        <taxon>Candidatus Chlorohelix</taxon>
    </lineage>
</organism>
<evidence type="ECO:0000313" key="2">
    <source>
        <dbReference type="EMBL" id="NWJ47995.1"/>
    </source>
</evidence>
<dbReference type="Proteomes" id="UP000521676">
    <property type="component" value="Unassembled WGS sequence"/>
</dbReference>
<gene>
    <name evidence="2" type="ORF">HXX08_19240</name>
    <name evidence="3" type="ORF">OZ401_003530</name>
</gene>
<evidence type="ECO:0000313" key="5">
    <source>
        <dbReference type="Proteomes" id="UP001431572"/>
    </source>
</evidence>
<protein>
    <submittedName>
        <fullName evidence="2">Uncharacterized protein</fullName>
    </submittedName>
</protein>
<dbReference type="EMBL" id="JACATZ010000003">
    <property type="protein sequence ID" value="NWJ47995.1"/>
    <property type="molecule type" value="Genomic_DNA"/>
</dbReference>
<reference evidence="2 4" key="1">
    <citation type="submission" date="2020-06" db="EMBL/GenBank/DDBJ databases">
        <title>Anoxygenic phototrophic Chloroflexota member uses a Type I reaction center.</title>
        <authorList>
            <person name="Tsuji J.M."/>
            <person name="Shaw N.A."/>
            <person name="Nagashima S."/>
            <person name="Venkiteswaran J."/>
            <person name="Schiff S.L."/>
            <person name="Hanada S."/>
            <person name="Tank M."/>
            <person name="Neufeld J.D."/>
        </authorList>
    </citation>
    <scope>NUCLEOTIDE SEQUENCE [LARGE SCALE GENOMIC DNA]</scope>
    <source>
        <strain evidence="2">L227-S17</strain>
    </source>
</reference>
<dbReference type="RefSeq" id="WP_341471772.1">
    <property type="nucleotide sequence ID" value="NZ_CP128400.1"/>
</dbReference>
<dbReference type="Proteomes" id="UP001431572">
    <property type="component" value="Chromosome 2"/>
</dbReference>
<reference evidence="3" key="2">
    <citation type="journal article" date="2024" name="Nature">
        <title>Anoxygenic phototroph of the Chloroflexota uses a type I reaction centre.</title>
        <authorList>
            <person name="Tsuji J.M."/>
            <person name="Shaw N.A."/>
            <person name="Nagashima S."/>
            <person name="Venkiteswaran J.J."/>
            <person name="Schiff S.L."/>
            <person name="Watanabe T."/>
            <person name="Fukui M."/>
            <person name="Hanada S."/>
            <person name="Tank M."/>
            <person name="Neufeld J.D."/>
        </authorList>
    </citation>
    <scope>NUCLEOTIDE SEQUENCE</scope>
    <source>
        <strain evidence="3">L227-S17</strain>
    </source>
</reference>
<accession>A0A8T7M771</accession>
<keyword evidence="1" id="KW-1133">Transmembrane helix</keyword>